<evidence type="ECO:0000256" key="6">
    <source>
        <dbReference type="ARBA" id="ARBA00023306"/>
    </source>
</evidence>
<evidence type="ECO:0000256" key="7">
    <source>
        <dbReference type="PROSITE-ProRule" id="PRU00339"/>
    </source>
</evidence>
<keyword evidence="6" id="KW-0131">Cell cycle</keyword>
<dbReference type="GO" id="GO:0045842">
    <property type="term" value="P:positive regulation of mitotic metaphase/anaphase transition"/>
    <property type="evidence" value="ECO:0007669"/>
    <property type="project" value="TreeGrafter"/>
</dbReference>
<dbReference type="Gene3D" id="1.25.40.10">
    <property type="entry name" value="Tetratricopeptide repeat domain"/>
    <property type="match status" value="2"/>
</dbReference>
<proteinExistence type="predicted"/>
<organism evidence="8 9">
    <name type="scientific">Gigaspora margarita</name>
    <dbReference type="NCBI Taxonomy" id="4874"/>
    <lineage>
        <taxon>Eukaryota</taxon>
        <taxon>Fungi</taxon>
        <taxon>Fungi incertae sedis</taxon>
        <taxon>Mucoromycota</taxon>
        <taxon>Glomeromycotina</taxon>
        <taxon>Glomeromycetes</taxon>
        <taxon>Diversisporales</taxon>
        <taxon>Gigasporaceae</taxon>
        <taxon>Gigaspora</taxon>
    </lineage>
</organism>
<dbReference type="EMBL" id="WTPW01000962">
    <property type="protein sequence ID" value="KAF0466640.1"/>
    <property type="molecule type" value="Genomic_DNA"/>
</dbReference>
<dbReference type="GO" id="GO:0016567">
    <property type="term" value="P:protein ubiquitination"/>
    <property type="evidence" value="ECO:0007669"/>
    <property type="project" value="TreeGrafter"/>
</dbReference>
<dbReference type="GO" id="GO:0051301">
    <property type="term" value="P:cell division"/>
    <property type="evidence" value="ECO:0007669"/>
    <property type="project" value="UniProtKB-KW"/>
</dbReference>
<dbReference type="GO" id="GO:0031145">
    <property type="term" value="P:anaphase-promoting complex-dependent catabolic process"/>
    <property type="evidence" value="ECO:0007669"/>
    <property type="project" value="TreeGrafter"/>
</dbReference>
<evidence type="ECO:0000256" key="1">
    <source>
        <dbReference type="ARBA" id="ARBA00022618"/>
    </source>
</evidence>
<reference evidence="8 9" key="1">
    <citation type="journal article" date="2019" name="Environ. Microbiol.">
        <title>At the nexus of three kingdoms: the genome of the mycorrhizal fungus Gigaspora margarita provides insights into plant, endobacterial and fungal interactions.</title>
        <authorList>
            <person name="Venice F."/>
            <person name="Ghignone S."/>
            <person name="Salvioli di Fossalunga A."/>
            <person name="Amselem J."/>
            <person name="Novero M."/>
            <person name="Xianan X."/>
            <person name="Sedzielewska Toro K."/>
            <person name="Morin E."/>
            <person name="Lipzen A."/>
            <person name="Grigoriev I.V."/>
            <person name="Henrissat B."/>
            <person name="Martin F.M."/>
            <person name="Bonfante P."/>
        </authorList>
    </citation>
    <scope>NUCLEOTIDE SEQUENCE [LARGE SCALE GENOMIC DNA]</scope>
    <source>
        <strain evidence="8 9">BEG34</strain>
    </source>
</reference>
<keyword evidence="2" id="KW-0677">Repeat</keyword>
<evidence type="ECO:0000256" key="4">
    <source>
        <dbReference type="ARBA" id="ARBA00022786"/>
    </source>
</evidence>
<dbReference type="PANTHER" id="PTHR12558">
    <property type="entry name" value="CELL DIVISION CYCLE 16,23,27"/>
    <property type="match status" value="1"/>
</dbReference>
<dbReference type="GO" id="GO:0005737">
    <property type="term" value="C:cytoplasm"/>
    <property type="evidence" value="ECO:0007669"/>
    <property type="project" value="TreeGrafter"/>
</dbReference>
<dbReference type="GO" id="GO:0005680">
    <property type="term" value="C:anaphase-promoting complex"/>
    <property type="evidence" value="ECO:0007669"/>
    <property type="project" value="UniProtKB-ARBA"/>
</dbReference>
<keyword evidence="3" id="KW-0498">Mitosis</keyword>
<dbReference type="SUPFAM" id="SSF48452">
    <property type="entry name" value="TPR-like"/>
    <property type="match status" value="1"/>
</dbReference>
<dbReference type="Proteomes" id="UP000439903">
    <property type="component" value="Unassembled WGS sequence"/>
</dbReference>
<keyword evidence="1" id="KW-0132">Cell division</keyword>
<dbReference type="SMART" id="SM00028">
    <property type="entry name" value="TPR"/>
    <property type="match status" value="2"/>
</dbReference>
<keyword evidence="9" id="KW-1185">Reference proteome</keyword>
<dbReference type="InterPro" id="IPR019734">
    <property type="entry name" value="TPR_rpt"/>
</dbReference>
<gene>
    <name evidence="8" type="ORF">F8M41_026143</name>
</gene>
<comment type="caution">
    <text evidence="8">The sequence shown here is derived from an EMBL/GenBank/DDBJ whole genome shotgun (WGS) entry which is preliminary data.</text>
</comment>
<evidence type="ECO:0000256" key="5">
    <source>
        <dbReference type="ARBA" id="ARBA00022803"/>
    </source>
</evidence>
<dbReference type="InterPro" id="IPR011990">
    <property type="entry name" value="TPR-like_helical_dom_sf"/>
</dbReference>
<protein>
    <submittedName>
        <fullName evidence="8">ApcC hetero-tetramer Cut9-Hcn1</fullName>
    </submittedName>
</protein>
<dbReference type="AlphaFoldDB" id="A0A8H3XHC4"/>
<feature type="repeat" description="TPR" evidence="7">
    <location>
        <begin position="23"/>
        <end position="56"/>
    </location>
</feature>
<evidence type="ECO:0000256" key="3">
    <source>
        <dbReference type="ARBA" id="ARBA00022776"/>
    </source>
</evidence>
<dbReference type="Pfam" id="PF13181">
    <property type="entry name" value="TPR_8"/>
    <property type="match status" value="2"/>
</dbReference>
<evidence type="ECO:0000313" key="8">
    <source>
        <dbReference type="EMBL" id="KAF0466640.1"/>
    </source>
</evidence>
<dbReference type="OrthoDB" id="10006270at2759"/>
<dbReference type="PANTHER" id="PTHR12558:SF9">
    <property type="entry name" value="CELL DIVISION CYCLE PROTEIN 16 HOMOLOG"/>
    <property type="match status" value="1"/>
</dbReference>
<evidence type="ECO:0000313" key="9">
    <source>
        <dbReference type="Proteomes" id="UP000439903"/>
    </source>
</evidence>
<sequence length="236" mass="27653">MEKYQEVLDILDDEIHFLIGLEASICYLRGVAYSQQSDLDNAKRWFKKALDIDGKCFEAFNEIVINHMMTNKEEYEEAYFIKMNYISVLKKYDHVTEIQKARSELENKFRLSNNANILLSHADELYTQCRFKECLEVTTNSHLPTLFIGMQHLQTKNLLSAEEYLLTSSQICESDSLVLNELGVLYFQKLNRGNKCRPRVWETIWINLGHAFKQLGELDNAEFQKVVSMLPPNWLH</sequence>
<keyword evidence="4" id="KW-0833">Ubl conjugation pathway</keyword>
<dbReference type="PROSITE" id="PS50005">
    <property type="entry name" value="TPR"/>
    <property type="match status" value="1"/>
</dbReference>
<accession>A0A8H3XHC4</accession>
<evidence type="ECO:0000256" key="2">
    <source>
        <dbReference type="ARBA" id="ARBA00022737"/>
    </source>
</evidence>
<keyword evidence="5 7" id="KW-0802">TPR repeat</keyword>
<name>A0A8H3XHC4_GIGMA</name>